<name>A0ABQ5DI38_9ASTR</name>
<feature type="domain" description="Reverse transcriptase" evidence="3">
    <location>
        <begin position="236"/>
        <end position="496"/>
    </location>
</feature>
<dbReference type="Gene3D" id="3.30.70.270">
    <property type="match status" value="1"/>
</dbReference>
<dbReference type="SUPFAM" id="SSF56672">
    <property type="entry name" value="DNA/RNA polymerases"/>
    <property type="match status" value="1"/>
</dbReference>
<sequence>MLFPRLLALALALDTLFKSVQRRREGSAAPRILWKNPNGDTTEAFRARVAEGVSTQVEVLSTSDAESVVHPCNFNQRSGERYPRCSYWVIEDPYGPEGDQEDRLRVQERYKETKKEAKKVVSQAKEKAYEQLYKNLDSKEGANDIFRIAKARARRRRDLGDICFIKDEGRSITDEEKIKKRWGEYFSSLFNARDLEGHEEVKMGRNKAVGPDQIPIEAWRSLGDEGIFWLTSLFDKIFISAKMPEEWRLSDVIPIFKNKGDAQVCNYMGIKLLSHTMKLWERVIERRLRRETTVSENQFGFMLGRSSVEAIHLIRSLMEKYMERQRDLHMAFLDLEKAYDSVPRELIWKTLVDKGTPRRYIRVIRDMYDGAKTHVRTSIENMEFFPVEIGLHQGSTISPYLFALILDELSRWIQEDIPWCLIFADDIALVSESAEGLNTRLENWKDNGLRVSREKTEYLRCDFGNVEIAHNEEVDIRIGEKILQPKESFRYFGSMLHKSGRIDEDVSHRIKAAWMKWRAATGVLCDRKVPLKLKGKFYRVAIRPALLYGTLSDMIPNGVYRAELEVENIINKMREGWLRWFGHVRRRPQSAPVRRVEVLVVDGLRRRGRPKLRWEDIVKQDLKELRLSVDMTSDRNDWRARIRLCGQASDTSFWLPKALRQLLVKNGMALRFTKRSYYPTGRQLSMPIASNNMQDNSRRDLERHKKSKEQLKLANEQQKSNMSTTATYVFDIQIDKALSILKFGKDMPHLSKQGWENVLLSFSNVKYARSTLCVSELGENPRPLISYYKANYNDNEDPSYHQDDESLMRWKEQLLGAVDINVVDGESVAEPLYMKSGEVGTLGYMAPEVLSRKTY</sequence>
<dbReference type="CDD" id="cd01650">
    <property type="entry name" value="RT_nLTR_like"/>
    <property type="match status" value="1"/>
</dbReference>
<protein>
    <submittedName>
        <fullName evidence="4">Zinc finger CCCH domain-containing protein 18 isoform X1</fullName>
    </submittedName>
</protein>
<dbReference type="Pfam" id="PF00078">
    <property type="entry name" value="RVT_1"/>
    <property type="match status" value="1"/>
</dbReference>
<feature type="compositionally biased region" description="Basic and acidic residues" evidence="1">
    <location>
        <begin position="696"/>
        <end position="708"/>
    </location>
</feature>
<keyword evidence="5" id="KW-1185">Reference proteome</keyword>
<dbReference type="InterPro" id="IPR000477">
    <property type="entry name" value="RT_dom"/>
</dbReference>
<comment type="caution">
    <text evidence="4">The sequence shown here is derived from an EMBL/GenBank/DDBJ whole genome shotgun (WGS) entry which is preliminary data.</text>
</comment>
<evidence type="ECO:0000313" key="4">
    <source>
        <dbReference type="EMBL" id="GJT38900.1"/>
    </source>
</evidence>
<accession>A0ABQ5DI38</accession>
<dbReference type="EMBL" id="BQNB010015342">
    <property type="protein sequence ID" value="GJT38900.1"/>
    <property type="molecule type" value="Genomic_DNA"/>
</dbReference>
<keyword evidence="2" id="KW-0732">Signal</keyword>
<dbReference type="PANTHER" id="PTHR19446">
    <property type="entry name" value="REVERSE TRANSCRIPTASES"/>
    <property type="match status" value="1"/>
</dbReference>
<feature type="chain" id="PRO_5045716344" evidence="2">
    <location>
        <begin position="23"/>
        <end position="855"/>
    </location>
</feature>
<evidence type="ECO:0000256" key="2">
    <source>
        <dbReference type="SAM" id="SignalP"/>
    </source>
</evidence>
<reference evidence="4" key="1">
    <citation type="journal article" date="2022" name="Int. J. Mol. Sci.">
        <title>Draft Genome of Tanacetum Coccineum: Genomic Comparison of Closely Related Tanacetum-Family Plants.</title>
        <authorList>
            <person name="Yamashiro T."/>
            <person name="Shiraishi A."/>
            <person name="Nakayama K."/>
            <person name="Satake H."/>
        </authorList>
    </citation>
    <scope>NUCLEOTIDE SEQUENCE</scope>
</reference>
<reference evidence="4" key="2">
    <citation type="submission" date="2022-01" db="EMBL/GenBank/DDBJ databases">
        <authorList>
            <person name="Yamashiro T."/>
            <person name="Shiraishi A."/>
            <person name="Satake H."/>
            <person name="Nakayama K."/>
        </authorList>
    </citation>
    <scope>NUCLEOTIDE SEQUENCE</scope>
</reference>
<dbReference type="Proteomes" id="UP001151760">
    <property type="component" value="Unassembled WGS sequence"/>
</dbReference>
<organism evidence="4 5">
    <name type="scientific">Tanacetum coccineum</name>
    <dbReference type="NCBI Taxonomy" id="301880"/>
    <lineage>
        <taxon>Eukaryota</taxon>
        <taxon>Viridiplantae</taxon>
        <taxon>Streptophyta</taxon>
        <taxon>Embryophyta</taxon>
        <taxon>Tracheophyta</taxon>
        <taxon>Spermatophyta</taxon>
        <taxon>Magnoliopsida</taxon>
        <taxon>eudicotyledons</taxon>
        <taxon>Gunneridae</taxon>
        <taxon>Pentapetalae</taxon>
        <taxon>asterids</taxon>
        <taxon>campanulids</taxon>
        <taxon>Asterales</taxon>
        <taxon>Asteraceae</taxon>
        <taxon>Asteroideae</taxon>
        <taxon>Anthemideae</taxon>
        <taxon>Anthemidinae</taxon>
        <taxon>Tanacetum</taxon>
    </lineage>
</organism>
<dbReference type="PROSITE" id="PS50878">
    <property type="entry name" value="RT_POL"/>
    <property type="match status" value="1"/>
</dbReference>
<feature type="signal peptide" evidence="2">
    <location>
        <begin position="1"/>
        <end position="22"/>
    </location>
</feature>
<evidence type="ECO:0000313" key="5">
    <source>
        <dbReference type="Proteomes" id="UP001151760"/>
    </source>
</evidence>
<proteinExistence type="predicted"/>
<dbReference type="InterPro" id="IPR043502">
    <property type="entry name" value="DNA/RNA_pol_sf"/>
</dbReference>
<dbReference type="InterPro" id="IPR043128">
    <property type="entry name" value="Rev_trsase/Diguanyl_cyclase"/>
</dbReference>
<evidence type="ECO:0000259" key="3">
    <source>
        <dbReference type="PROSITE" id="PS50878"/>
    </source>
</evidence>
<evidence type="ECO:0000256" key="1">
    <source>
        <dbReference type="SAM" id="MobiDB-lite"/>
    </source>
</evidence>
<gene>
    <name evidence="4" type="ORF">Tco_0938765</name>
</gene>
<feature type="region of interest" description="Disordered" evidence="1">
    <location>
        <begin position="683"/>
        <end position="708"/>
    </location>
</feature>